<dbReference type="SUPFAM" id="SSF141868">
    <property type="entry name" value="EAL domain-like"/>
    <property type="match status" value="1"/>
</dbReference>
<dbReference type="EMBL" id="CADCVE010000014">
    <property type="protein sequence ID" value="CAA9442421.1"/>
    <property type="molecule type" value="Genomic_DNA"/>
</dbReference>
<sequence>MPKKTNGEHKQAEQELRLLYQAIAASSNGIVISDPNQPDNPLIYVNRSFELMTGYSTEELLGHNCRFLQGSDGDQPVLEEVRAAIREERDCVVLLRNYHKDGTLFWNELRLSPVHDDHGQLINFIGVQNDVTRRKQAEEALQRAHDELEDKVRQRTARLAESNARLQQEIAERRELEEQLMHQAFHDPLTGLTNRTLFLDRLDLALARTEWREGKVAVLFMDLDNFKVINDSLGHEAGDQVLLAVAERLEESMGAEGTVARFGGDEFTVLLEDVASVSGAVRVAERIQEAMRAPFYLEGRARFITTSIGIVLSTSGDEPPEVLLRYADTAMYQAKAVGRARHAVFDPSMTIAALERLELESDLRRALEREEFRVHYQPKVALGSGEVVALEALLRWEHPERGLVLPDEFVTIAEETDLIVPIGRWVLEEACRQTRLWQDRSPGRSALKTCVNLSARQFQHHALVEEVAAILRETGLDPASLDLEITESVVMDDAPSTLAKLQKLKDLGVNLTIDDFGTGYSSLSYLRRFPVDFLKIDRSMIQGLGEDPKNEAIVSAVVNLAHALGERVVAEGVETEKQLACLREIGCDFAQGYYFARPLPSEEAGLLVDSDLNRNTSSPPPDPAGKRPT</sequence>
<dbReference type="InterPro" id="IPR001633">
    <property type="entry name" value="EAL_dom"/>
</dbReference>
<dbReference type="SUPFAM" id="SSF55785">
    <property type="entry name" value="PYP-like sensor domain (PAS domain)"/>
    <property type="match status" value="1"/>
</dbReference>
<gene>
    <name evidence="7" type="ORF">AVDCRST_MAG28-536</name>
</gene>
<dbReference type="PROSITE" id="PS50113">
    <property type="entry name" value="PAC"/>
    <property type="match status" value="1"/>
</dbReference>
<name>A0A6J4QF97_9ACTN</name>
<dbReference type="PROSITE" id="PS50883">
    <property type="entry name" value="EAL"/>
    <property type="match status" value="1"/>
</dbReference>
<dbReference type="Gene3D" id="3.30.70.270">
    <property type="match status" value="1"/>
</dbReference>
<reference evidence="7" key="1">
    <citation type="submission" date="2020-02" db="EMBL/GenBank/DDBJ databases">
        <authorList>
            <person name="Meier V. D."/>
        </authorList>
    </citation>
    <scope>NUCLEOTIDE SEQUENCE</scope>
    <source>
        <strain evidence="7">AVDCRST_MAG28</strain>
    </source>
</reference>
<dbReference type="InterPro" id="IPR001610">
    <property type="entry name" value="PAC"/>
</dbReference>
<dbReference type="PROSITE" id="PS50887">
    <property type="entry name" value="GGDEF"/>
    <property type="match status" value="1"/>
</dbReference>
<evidence type="ECO:0000259" key="4">
    <source>
        <dbReference type="PROSITE" id="PS50113"/>
    </source>
</evidence>
<accession>A0A6J4QF97</accession>
<dbReference type="Pfam" id="PF13426">
    <property type="entry name" value="PAS_9"/>
    <property type="match status" value="1"/>
</dbReference>
<evidence type="ECO:0000313" key="7">
    <source>
        <dbReference type="EMBL" id="CAA9442421.1"/>
    </source>
</evidence>
<dbReference type="NCBIfam" id="TIGR00229">
    <property type="entry name" value="sensory_box"/>
    <property type="match status" value="1"/>
</dbReference>
<dbReference type="PROSITE" id="PS50112">
    <property type="entry name" value="PAS"/>
    <property type="match status" value="1"/>
</dbReference>
<dbReference type="SUPFAM" id="SSF55073">
    <property type="entry name" value="Nucleotide cyclase"/>
    <property type="match status" value="1"/>
</dbReference>
<feature type="domain" description="PAC" evidence="4">
    <location>
        <begin position="89"/>
        <end position="143"/>
    </location>
</feature>
<dbReference type="PANTHER" id="PTHR44757">
    <property type="entry name" value="DIGUANYLATE CYCLASE DGCP"/>
    <property type="match status" value="1"/>
</dbReference>
<evidence type="ECO:0000256" key="1">
    <source>
        <dbReference type="SAM" id="Coils"/>
    </source>
</evidence>
<evidence type="ECO:0000259" key="5">
    <source>
        <dbReference type="PROSITE" id="PS50883"/>
    </source>
</evidence>
<feature type="region of interest" description="Disordered" evidence="2">
    <location>
        <begin position="609"/>
        <end position="629"/>
    </location>
</feature>
<feature type="domain" description="GGDEF" evidence="6">
    <location>
        <begin position="214"/>
        <end position="347"/>
    </location>
</feature>
<dbReference type="InterPro" id="IPR000014">
    <property type="entry name" value="PAS"/>
</dbReference>
<proteinExistence type="predicted"/>
<dbReference type="InterPro" id="IPR035965">
    <property type="entry name" value="PAS-like_dom_sf"/>
</dbReference>
<dbReference type="InterPro" id="IPR035919">
    <property type="entry name" value="EAL_sf"/>
</dbReference>
<dbReference type="SMART" id="SM00091">
    <property type="entry name" value="PAS"/>
    <property type="match status" value="1"/>
</dbReference>
<dbReference type="FunFam" id="3.20.20.450:FF:000001">
    <property type="entry name" value="Cyclic di-GMP phosphodiesterase yahA"/>
    <property type="match status" value="1"/>
</dbReference>
<protein>
    <submittedName>
        <fullName evidence="7">Diguanylate cyclase/phosphodiesterase (GGDEF &amp; EAL domains) with PAS/PAC sensor(S)</fullName>
    </submittedName>
</protein>
<dbReference type="InterPro" id="IPR043128">
    <property type="entry name" value="Rev_trsase/Diguanyl_cyclase"/>
</dbReference>
<dbReference type="InterPro" id="IPR052155">
    <property type="entry name" value="Biofilm_reg_signaling"/>
</dbReference>
<dbReference type="CDD" id="cd01949">
    <property type="entry name" value="GGDEF"/>
    <property type="match status" value="1"/>
</dbReference>
<dbReference type="Gene3D" id="3.30.450.20">
    <property type="entry name" value="PAS domain"/>
    <property type="match status" value="1"/>
</dbReference>
<dbReference type="Pfam" id="PF00563">
    <property type="entry name" value="EAL"/>
    <property type="match status" value="1"/>
</dbReference>
<dbReference type="CDD" id="cd01948">
    <property type="entry name" value="EAL"/>
    <property type="match status" value="1"/>
</dbReference>
<dbReference type="Gene3D" id="3.20.20.450">
    <property type="entry name" value="EAL domain"/>
    <property type="match status" value="1"/>
</dbReference>
<dbReference type="CDD" id="cd00130">
    <property type="entry name" value="PAS"/>
    <property type="match status" value="1"/>
</dbReference>
<dbReference type="AlphaFoldDB" id="A0A6J4QF97"/>
<dbReference type="InterPro" id="IPR029787">
    <property type="entry name" value="Nucleotide_cyclase"/>
</dbReference>
<dbReference type="InterPro" id="IPR000160">
    <property type="entry name" value="GGDEF_dom"/>
</dbReference>
<dbReference type="SMART" id="SM00052">
    <property type="entry name" value="EAL"/>
    <property type="match status" value="1"/>
</dbReference>
<dbReference type="SMART" id="SM00267">
    <property type="entry name" value="GGDEF"/>
    <property type="match status" value="1"/>
</dbReference>
<evidence type="ECO:0000259" key="6">
    <source>
        <dbReference type="PROSITE" id="PS50887"/>
    </source>
</evidence>
<feature type="domain" description="EAL" evidence="5">
    <location>
        <begin position="356"/>
        <end position="612"/>
    </location>
</feature>
<feature type="domain" description="PAS" evidence="3">
    <location>
        <begin position="12"/>
        <end position="88"/>
    </location>
</feature>
<dbReference type="NCBIfam" id="TIGR00254">
    <property type="entry name" value="GGDEF"/>
    <property type="match status" value="1"/>
</dbReference>
<keyword evidence="1" id="KW-0175">Coiled coil</keyword>
<dbReference type="InterPro" id="IPR000700">
    <property type="entry name" value="PAS-assoc_C"/>
</dbReference>
<dbReference type="FunFam" id="3.30.70.270:FF:000001">
    <property type="entry name" value="Diguanylate cyclase domain protein"/>
    <property type="match status" value="1"/>
</dbReference>
<evidence type="ECO:0000256" key="2">
    <source>
        <dbReference type="SAM" id="MobiDB-lite"/>
    </source>
</evidence>
<dbReference type="Pfam" id="PF00990">
    <property type="entry name" value="GGDEF"/>
    <property type="match status" value="1"/>
</dbReference>
<dbReference type="SMART" id="SM00086">
    <property type="entry name" value="PAC"/>
    <property type="match status" value="1"/>
</dbReference>
<feature type="coiled-coil region" evidence="1">
    <location>
        <begin position="127"/>
        <end position="183"/>
    </location>
</feature>
<dbReference type="PANTHER" id="PTHR44757:SF2">
    <property type="entry name" value="BIOFILM ARCHITECTURE MAINTENANCE PROTEIN MBAA"/>
    <property type="match status" value="1"/>
</dbReference>
<evidence type="ECO:0000259" key="3">
    <source>
        <dbReference type="PROSITE" id="PS50112"/>
    </source>
</evidence>
<organism evidence="7">
    <name type="scientific">uncultured Rubrobacteraceae bacterium</name>
    <dbReference type="NCBI Taxonomy" id="349277"/>
    <lineage>
        <taxon>Bacteria</taxon>
        <taxon>Bacillati</taxon>
        <taxon>Actinomycetota</taxon>
        <taxon>Rubrobacteria</taxon>
        <taxon>Rubrobacterales</taxon>
        <taxon>Rubrobacteraceae</taxon>
        <taxon>environmental samples</taxon>
    </lineage>
</organism>